<proteinExistence type="predicted"/>
<evidence type="ECO:0000313" key="1">
    <source>
        <dbReference type="EMBL" id="MEQ2553652.1"/>
    </source>
</evidence>
<gene>
    <name evidence="1" type="ORF">WMO37_01300</name>
</gene>
<name>A0ABV1H2M7_9FIRM</name>
<organism evidence="1 2">
    <name type="scientific">Lachnospira intestinalis</name>
    <dbReference type="NCBI Taxonomy" id="3133158"/>
    <lineage>
        <taxon>Bacteria</taxon>
        <taxon>Bacillati</taxon>
        <taxon>Bacillota</taxon>
        <taxon>Clostridia</taxon>
        <taxon>Lachnospirales</taxon>
        <taxon>Lachnospiraceae</taxon>
        <taxon>Lachnospira</taxon>
    </lineage>
</organism>
<keyword evidence="2" id="KW-1185">Reference proteome</keyword>
<evidence type="ECO:0000313" key="2">
    <source>
        <dbReference type="Proteomes" id="UP001546774"/>
    </source>
</evidence>
<reference evidence="1" key="1">
    <citation type="submission" date="2024-03" db="EMBL/GenBank/DDBJ databases">
        <title>Human intestinal bacterial collection.</title>
        <authorList>
            <person name="Pauvert C."/>
            <person name="Hitch T.C.A."/>
            <person name="Clavel T."/>
        </authorList>
    </citation>
    <scope>NUCLEOTIDE SEQUENCE [LARGE SCALE GENOMIC DNA]</scope>
    <source>
        <strain evidence="1">CLA-AA-H89B</strain>
    </source>
</reference>
<comment type="caution">
    <text evidence="1">The sequence shown here is derived from an EMBL/GenBank/DDBJ whole genome shotgun (WGS) entry which is preliminary data.</text>
</comment>
<dbReference type="EMBL" id="JBBMFS010000001">
    <property type="protein sequence ID" value="MEQ2553652.1"/>
    <property type="molecule type" value="Genomic_DNA"/>
</dbReference>
<sequence>MKRKEQDSDMWHFAGTYGISALIYAIDRCLNGKKARSEYIKKPVSILLEEESKPKSKESNEDVAMFEMQQRIKMLEKEGSILSPS</sequence>
<dbReference type="Proteomes" id="UP001546774">
    <property type="component" value="Unassembled WGS sequence"/>
</dbReference>
<protein>
    <submittedName>
        <fullName evidence="1">Uncharacterized protein</fullName>
    </submittedName>
</protein>
<accession>A0ABV1H2M7</accession>